<dbReference type="EMBL" id="CM056741">
    <property type="protein sequence ID" value="KAJ8687070.1"/>
    <property type="molecule type" value="Genomic_DNA"/>
</dbReference>
<reference evidence="1" key="1">
    <citation type="submission" date="2023-04" db="EMBL/GenBank/DDBJ databases">
        <title>A chromosome-level genome assembly of the parasitoid wasp Eretmocerus hayati.</title>
        <authorList>
            <person name="Zhong Y."/>
            <person name="Liu S."/>
            <person name="Liu Y."/>
        </authorList>
    </citation>
    <scope>NUCLEOTIDE SEQUENCE</scope>
    <source>
        <strain evidence="1">ZJU_SS_LIU_2023</strain>
    </source>
</reference>
<dbReference type="Proteomes" id="UP001239111">
    <property type="component" value="Chromosome 1"/>
</dbReference>
<evidence type="ECO:0000313" key="2">
    <source>
        <dbReference type="Proteomes" id="UP001239111"/>
    </source>
</evidence>
<organism evidence="1 2">
    <name type="scientific">Eretmocerus hayati</name>
    <dbReference type="NCBI Taxonomy" id="131215"/>
    <lineage>
        <taxon>Eukaryota</taxon>
        <taxon>Metazoa</taxon>
        <taxon>Ecdysozoa</taxon>
        <taxon>Arthropoda</taxon>
        <taxon>Hexapoda</taxon>
        <taxon>Insecta</taxon>
        <taxon>Pterygota</taxon>
        <taxon>Neoptera</taxon>
        <taxon>Endopterygota</taxon>
        <taxon>Hymenoptera</taxon>
        <taxon>Apocrita</taxon>
        <taxon>Proctotrupomorpha</taxon>
        <taxon>Chalcidoidea</taxon>
        <taxon>Aphelinidae</taxon>
        <taxon>Aphelininae</taxon>
        <taxon>Eretmocerus</taxon>
    </lineage>
</organism>
<gene>
    <name evidence="1" type="ORF">QAD02_022864</name>
</gene>
<accession>A0ACC2PTZ0</accession>
<sequence>MYQSNFSPHTMVHLVGGYQANGQFVSLPNHAFYTSNPNGFHPDLQYNHNTPNHNRQRISQRSYSSDFLHGSNVELQNSNYDVHHASGINPNWPQRTNSSNDALSISPRMNSSDALHMTPVRARMSAEHMRKNHWNNANNKINKKNSFQDLPSNRDSCNSSDSGLSSRSPTPNRHLKSNSSQAESSDDRDSLSSASESTYKNRSNRTYRGNLMTSLSTSNLYQDKRWSNEFTDTASQHSTQNYQNRRRYPTAKTSPTSQKIQRARKFNGTFISEINVCPKYYPHSPVDKFLERSHLIQVRQRPSNLFTGSVYDKLSKAIWDKFEQNQLSQSTFCHKMYLWRYLFFYIKSRFPHYGLFMVGSTLNGFGTDASDVDMCLQFRDTAIDQRSEAIYRLTQIMTCLRRSEFISHLELIQAKVPILKIRDRVYNLEVDLNYNNVVGVRNTHLLYCYSKIDWRVRPLVLVVKMWAQCQNINDARHMTISSYSLVLMVIHFLQCGVSPAVLPCLHRLFKDKFNPVSDIHSIDIHEELVLPNDALYPRNNQTLGELLIEFFKYYDSFDYDQFAISIRVANKIPIDACRHVRSFKNDPHQWKYLCVEEPFDHTNTARSVYDPSVFKLIKDVFKQTYKRLKKTNNLTSIFTRLEDSQSN</sequence>
<protein>
    <submittedName>
        <fullName evidence="1">Uncharacterized protein</fullName>
    </submittedName>
</protein>
<proteinExistence type="predicted"/>
<comment type="caution">
    <text evidence="1">The sequence shown here is derived from an EMBL/GenBank/DDBJ whole genome shotgun (WGS) entry which is preliminary data.</text>
</comment>
<evidence type="ECO:0000313" key="1">
    <source>
        <dbReference type="EMBL" id="KAJ8687070.1"/>
    </source>
</evidence>
<keyword evidence="2" id="KW-1185">Reference proteome</keyword>
<name>A0ACC2PTZ0_9HYME</name>